<protein>
    <submittedName>
        <fullName evidence="2">Uncharacterized protein</fullName>
    </submittedName>
</protein>
<dbReference type="EMBL" id="JAIVGD010000001">
    <property type="protein sequence ID" value="KAH0781030.1"/>
    <property type="molecule type" value="Genomic_DNA"/>
</dbReference>
<comment type="caution">
    <text evidence="2">The sequence shown here is derived from an EMBL/GenBank/DDBJ whole genome shotgun (WGS) entry which is preliminary data.</text>
</comment>
<accession>A0ABQ7WJW8</accession>
<reference evidence="2 3" key="1">
    <citation type="journal article" date="2021" name="bioRxiv">
        <title>Chromosome-scale and haplotype-resolved genome assembly of a tetraploid potato cultivar.</title>
        <authorList>
            <person name="Sun H."/>
            <person name="Jiao W.-B."/>
            <person name="Krause K."/>
            <person name="Campoy J.A."/>
            <person name="Goel M."/>
            <person name="Folz-Donahue K."/>
            <person name="Kukat C."/>
            <person name="Huettel B."/>
            <person name="Schneeberger K."/>
        </authorList>
    </citation>
    <scope>NUCLEOTIDE SEQUENCE [LARGE SCALE GENOMIC DNA]</scope>
    <source>
        <strain evidence="2">SolTubOtavaFocal</strain>
        <tissue evidence="2">Leaves</tissue>
    </source>
</reference>
<keyword evidence="3" id="KW-1185">Reference proteome</keyword>
<evidence type="ECO:0000313" key="2">
    <source>
        <dbReference type="EMBL" id="KAH0781030.1"/>
    </source>
</evidence>
<sequence>MQTYDEDDAANALDQDLPFDSPSQPAEPSNTCVESPMHDTDELEALRDDPPAHDPVESMQTIPMPANNVIHTIGSRKTTKTCKPSVWIKYYIVPNKSSPHEITNHVCHVNVSTGYQSYLHAFSATVEPKSFNEASKDKL</sequence>
<evidence type="ECO:0000256" key="1">
    <source>
        <dbReference type="SAM" id="MobiDB-lite"/>
    </source>
</evidence>
<name>A0ABQ7WJW8_SOLTU</name>
<proteinExistence type="predicted"/>
<feature type="compositionally biased region" description="Polar residues" evidence="1">
    <location>
        <begin position="21"/>
        <end position="33"/>
    </location>
</feature>
<evidence type="ECO:0000313" key="3">
    <source>
        <dbReference type="Proteomes" id="UP000826656"/>
    </source>
</evidence>
<feature type="region of interest" description="Disordered" evidence="1">
    <location>
        <begin position="1"/>
        <end position="68"/>
    </location>
</feature>
<organism evidence="2 3">
    <name type="scientific">Solanum tuberosum</name>
    <name type="common">Potato</name>
    <dbReference type="NCBI Taxonomy" id="4113"/>
    <lineage>
        <taxon>Eukaryota</taxon>
        <taxon>Viridiplantae</taxon>
        <taxon>Streptophyta</taxon>
        <taxon>Embryophyta</taxon>
        <taxon>Tracheophyta</taxon>
        <taxon>Spermatophyta</taxon>
        <taxon>Magnoliopsida</taxon>
        <taxon>eudicotyledons</taxon>
        <taxon>Gunneridae</taxon>
        <taxon>Pentapetalae</taxon>
        <taxon>asterids</taxon>
        <taxon>lamiids</taxon>
        <taxon>Solanales</taxon>
        <taxon>Solanaceae</taxon>
        <taxon>Solanoideae</taxon>
        <taxon>Solaneae</taxon>
        <taxon>Solanum</taxon>
    </lineage>
</organism>
<gene>
    <name evidence="2" type="ORF">KY290_000628</name>
</gene>
<dbReference type="Proteomes" id="UP000826656">
    <property type="component" value="Unassembled WGS sequence"/>
</dbReference>
<feature type="compositionally biased region" description="Basic and acidic residues" evidence="1">
    <location>
        <begin position="36"/>
        <end position="56"/>
    </location>
</feature>